<dbReference type="SUPFAM" id="SSF52540">
    <property type="entry name" value="P-loop containing nucleoside triphosphate hydrolases"/>
    <property type="match status" value="1"/>
</dbReference>
<dbReference type="CDD" id="cd00071">
    <property type="entry name" value="GMPK"/>
    <property type="match status" value="1"/>
</dbReference>
<dbReference type="PROSITE" id="PS50052">
    <property type="entry name" value="GUANYLATE_KINASE_2"/>
    <property type="match status" value="1"/>
</dbReference>
<dbReference type="GO" id="GO:0005524">
    <property type="term" value="F:ATP binding"/>
    <property type="evidence" value="ECO:0007669"/>
    <property type="project" value="UniProtKB-UniRule"/>
</dbReference>
<keyword evidence="6 9" id="KW-0418">Kinase</keyword>
<comment type="subcellular location">
    <subcellularLocation>
        <location evidence="9">Cytoplasm</location>
    </subcellularLocation>
</comment>
<comment type="similarity">
    <text evidence="1 9">Belongs to the guanylate kinase family.</text>
</comment>
<sequence length="213" mass="24158">MSKLKNEKLDGIVFVLSAPSGAGKTSLCRHVAASLDHVYASISMTTRASRPHEEEGKDYFFVSKEDFQIHQNQARFVEWTQIYDHFYGTPLDPIVHCLRQGRDVICALDHVGLQKLKAHSRLGKAVVSLFIVPPHQDALKLRLEQRGQDSPESISRRLAASALEMKQWIYYDYVVLNDDFLVAASEVIAVIRAEKLKSAHQCGRIAKIVEEWR</sequence>
<comment type="catalytic activity">
    <reaction evidence="9">
        <text>GMP + ATP = GDP + ADP</text>
        <dbReference type="Rhea" id="RHEA:20780"/>
        <dbReference type="ChEBI" id="CHEBI:30616"/>
        <dbReference type="ChEBI" id="CHEBI:58115"/>
        <dbReference type="ChEBI" id="CHEBI:58189"/>
        <dbReference type="ChEBI" id="CHEBI:456216"/>
        <dbReference type="EC" id="2.7.4.8"/>
    </reaction>
</comment>
<proteinExistence type="inferred from homology"/>
<dbReference type="InterPro" id="IPR017665">
    <property type="entry name" value="Guanylate_kinase"/>
</dbReference>
<evidence type="ECO:0000256" key="9">
    <source>
        <dbReference type="HAMAP-Rule" id="MF_00328"/>
    </source>
</evidence>
<dbReference type="EC" id="2.7.4.8" evidence="2 9"/>
<evidence type="ECO:0000256" key="6">
    <source>
        <dbReference type="ARBA" id="ARBA00022777"/>
    </source>
</evidence>
<dbReference type="InterPro" id="IPR020590">
    <property type="entry name" value="Guanylate_kinase_CS"/>
</dbReference>
<dbReference type="OrthoDB" id="9808150at2"/>
<dbReference type="PANTHER" id="PTHR23117:SF13">
    <property type="entry name" value="GUANYLATE KINASE"/>
    <property type="match status" value="1"/>
</dbReference>
<dbReference type="EMBL" id="PHHC01000089">
    <property type="protein sequence ID" value="PPE03604.1"/>
    <property type="molecule type" value="Genomic_DNA"/>
</dbReference>
<organism evidence="11 12">
    <name type="scientific">Holospora curviuscula</name>
    <dbReference type="NCBI Taxonomy" id="1082868"/>
    <lineage>
        <taxon>Bacteria</taxon>
        <taxon>Pseudomonadati</taxon>
        <taxon>Pseudomonadota</taxon>
        <taxon>Alphaproteobacteria</taxon>
        <taxon>Holosporales</taxon>
        <taxon>Holosporaceae</taxon>
        <taxon>Holospora</taxon>
    </lineage>
</organism>
<keyword evidence="5 9" id="KW-0547">Nucleotide-binding</keyword>
<feature type="binding site" evidence="9">
    <location>
        <begin position="18"/>
        <end position="25"/>
    </location>
    <ligand>
        <name>ATP</name>
        <dbReference type="ChEBI" id="CHEBI:30616"/>
    </ligand>
</feature>
<dbReference type="InterPro" id="IPR008144">
    <property type="entry name" value="Guanylate_kin-like_dom"/>
</dbReference>
<accession>A0A2S5R8F0</accession>
<comment type="function">
    <text evidence="9">Essential for recycling GMP and indirectly, cGMP.</text>
</comment>
<comment type="caution">
    <text evidence="11">The sequence shown here is derived from an EMBL/GenBank/DDBJ whole genome shotgun (WGS) entry which is preliminary data.</text>
</comment>
<evidence type="ECO:0000313" key="12">
    <source>
        <dbReference type="Proteomes" id="UP000239425"/>
    </source>
</evidence>
<keyword evidence="12" id="KW-1185">Reference proteome</keyword>
<evidence type="ECO:0000256" key="7">
    <source>
        <dbReference type="ARBA" id="ARBA00022840"/>
    </source>
</evidence>
<dbReference type="InterPro" id="IPR027417">
    <property type="entry name" value="P-loop_NTPase"/>
</dbReference>
<dbReference type="PANTHER" id="PTHR23117">
    <property type="entry name" value="GUANYLATE KINASE-RELATED"/>
    <property type="match status" value="1"/>
</dbReference>
<evidence type="ECO:0000256" key="1">
    <source>
        <dbReference type="ARBA" id="ARBA00005790"/>
    </source>
</evidence>
<evidence type="ECO:0000313" key="11">
    <source>
        <dbReference type="EMBL" id="PPE03604.1"/>
    </source>
</evidence>
<dbReference type="PROSITE" id="PS00856">
    <property type="entry name" value="GUANYLATE_KINASE_1"/>
    <property type="match status" value="1"/>
</dbReference>
<evidence type="ECO:0000256" key="5">
    <source>
        <dbReference type="ARBA" id="ARBA00022741"/>
    </source>
</evidence>
<keyword evidence="7 9" id="KW-0067">ATP-binding</keyword>
<evidence type="ECO:0000256" key="3">
    <source>
        <dbReference type="ARBA" id="ARBA00016296"/>
    </source>
</evidence>
<dbReference type="Gene3D" id="3.30.63.10">
    <property type="entry name" value="Guanylate Kinase phosphate binding domain"/>
    <property type="match status" value="1"/>
</dbReference>
<feature type="domain" description="Guanylate kinase-like" evidence="10">
    <location>
        <begin position="11"/>
        <end position="192"/>
    </location>
</feature>
<protein>
    <recommendedName>
        <fullName evidence="3 9">Guanylate kinase</fullName>
        <ecNumber evidence="2 9">2.7.4.8</ecNumber>
    </recommendedName>
    <alternativeName>
        <fullName evidence="8 9">GMP kinase</fullName>
    </alternativeName>
</protein>
<evidence type="ECO:0000256" key="2">
    <source>
        <dbReference type="ARBA" id="ARBA00012961"/>
    </source>
</evidence>
<evidence type="ECO:0000256" key="8">
    <source>
        <dbReference type="ARBA" id="ARBA00030128"/>
    </source>
</evidence>
<keyword evidence="4 9" id="KW-0808">Transferase</keyword>
<dbReference type="RefSeq" id="WP_104206952.1">
    <property type="nucleotide sequence ID" value="NZ_PHHC01000089.1"/>
</dbReference>
<dbReference type="NCBIfam" id="TIGR03263">
    <property type="entry name" value="guanyl_kin"/>
    <property type="match status" value="1"/>
</dbReference>
<reference evidence="11 12" key="1">
    <citation type="submission" date="2017-11" db="EMBL/GenBank/DDBJ databases">
        <title>Comparative genomic analysis of Holospora spp., intranuclear symbionts of paramecia.</title>
        <authorList>
            <person name="Garushyants S.K."/>
            <person name="Beliavskaya A."/>
            <person name="Malko D.B."/>
            <person name="Logacheva M.D."/>
            <person name="Rautian M.S."/>
            <person name="Gelfand M.S."/>
        </authorList>
    </citation>
    <scope>NUCLEOTIDE SEQUENCE [LARGE SCALE GENOMIC DNA]</scope>
    <source>
        <strain evidence="12">02AZ16</strain>
    </source>
</reference>
<gene>
    <name evidence="9" type="primary">gmk</name>
    <name evidence="11" type="ORF">HCUR_00944</name>
</gene>
<name>A0A2S5R8F0_9PROT</name>
<dbReference type="InterPro" id="IPR008145">
    <property type="entry name" value="GK/Ca_channel_bsu"/>
</dbReference>
<dbReference type="SMART" id="SM00072">
    <property type="entry name" value="GuKc"/>
    <property type="match status" value="1"/>
</dbReference>
<dbReference type="Proteomes" id="UP000239425">
    <property type="component" value="Unassembled WGS sequence"/>
</dbReference>
<keyword evidence="9" id="KW-0963">Cytoplasm</keyword>
<dbReference type="FunFam" id="3.30.63.10:FF:000002">
    <property type="entry name" value="Guanylate kinase 1"/>
    <property type="match status" value="1"/>
</dbReference>
<dbReference type="Gene3D" id="3.40.50.300">
    <property type="entry name" value="P-loop containing nucleotide triphosphate hydrolases"/>
    <property type="match status" value="1"/>
</dbReference>
<dbReference type="AlphaFoldDB" id="A0A2S5R8F0"/>
<dbReference type="GO" id="GO:0005829">
    <property type="term" value="C:cytosol"/>
    <property type="evidence" value="ECO:0007669"/>
    <property type="project" value="TreeGrafter"/>
</dbReference>
<dbReference type="HAMAP" id="MF_00328">
    <property type="entry name" value="Guanylate_kinase"/>
    <property type="match status" value="1"/>
</dbReference>
<evidence type="ECO:0000256" key="4">
    <source>
        <dbReference type="ARBA" id="ARBA00022679"/>
    </source>
</evidence>
<dbReference type="GO" id="GO:0004385">
    <property type="term" value="F:GMP kinase activity"/>
    <property type="evidence" value="ECO:0007669"/>
    <property type="project" value="UniProtKB-UniRule"/>
</dbReference>
<evidence type="ECO:0000259" key="10">
    <source>
        <dbReference type="PROSITE" id="PS50052"/>
    </source>
</evidence>
<dbReference type="Pfam" id="PF00625">
    <property type="entry name" value="Guanylate_kin"/>
    <property type="match status" value="1"/>
</dbReference>